<dbReference type="AlphaFoldDB" id="A0A5P1RET2"/>
<dbReference type="InterPro" id="IPR012659">
    <property type="entry name" value="CHP02444"/>
</dbReference>
<proteinExistence type="predicted"/>
<dbReference type="EMBL" id="CP043869">
    <property type="protein sequence ID" value="QEQ98138.1"/>
    <property type="molecule type" value="Genomic_DNA"/>
</dbReference>
<gene>
    <name evidence="1" type="ORF">F0U83_16255</name>
</gene>
<sequence length="163" mass="18769">MQLQNPLWDYALKLYASDVVQALCLRLQDEQGLSVNRLLYAGWLTQQHCLLDASLLDRSSARYWQQQITSPLRAIRYQVREAKQSEPHLASLYKALREAELEAERVELAHLYSLKRRHDYTGLLSSHLMERNLGEIALLAGQQENTQCLELLRALGEALLKPL</sequence>
<keyword evidence="2" id="KW-1185">Reference proteome</keyword>
<dbReference type="Pfam" id="PF09523">
    <property type="entry name" value="DUF2390"/>
    <property type="match status" value="1"/>
</dbReference>
<dbReference type="RefSeq" id="WP_138988044.1">
    <property type="nucleotide sequence ID" value="NZ_CP043869.1"/>
</dbReference>
<name>A0A5P1RET2_9GAMM</name>
<protein>
    <submittedName>
        <fullName evidence="1">TIGR02444 family protein</fullName>
    </submittedName>
</protein>
<evidence type="ECO:0000313" key="1">
    <source>
        <dbReference type="EMBL" id="QEQ98138.1"/>
    </source>
</evidence>
<reference evidence="1 2" key="1">
    <citation type="journal article" date="2019" name="Biochem. Eng. J.">
        <title>Metabolic engineering of the marine bacteria Neptunomonas concharum for the production of acetoin and meso-2,3-butanediol from acetate.</title>
        <authorList>
            <person name="Li W."/>
            <person name="Pu N."/>
            <person name="Liu C.-X."/>
            <person name="Yuan Q.-P."/>
            <person name="Li Z.-J."/>
        </authorList>
    </citation>
    <scope>NUCLEOTIDE SEQUENCE [LARGE SCALE GENOMIC DNA]</scope>
    <source>
        <strain evidence="1 2">JCM17730</strain>
    </source>
</reference>
<dbReference type="NCBIfam" id="TIGR02444">
    <property type="entry name" value="TIGR02444 family protein"/>
    <property type="match status" value="1"/>
</dbReference>
<accession>A0A5P1RET2</accession>
<evidence type="ECO:0000313" key="2">
    <source>
        <dbReference type="Proteomes" id="UP000324760"/>
    </source>
</evidence>
<dbReference type="KEGG" id="ncu:F0U83_16255"/>
<organism evidence="1 2">
    <name type="scientific">Neptunomonas concharum</name>
    <dbReference type="NCBI Taxonomy" id="1031538"/>
    <lineage>
        <taxon>Bacteria</taxon>
        <taxon>Pseudomonadati</taxon>
        <taxon>Pseudomonadota</taxon>
        <taxon>Gammaproteobacteria</taxon>
        <taxon>Oceanospirillales</taxon>
        <taxon>Oceanospirillaceae</taxon>
        <taxon>Neptunomonas</taxon>
    </lineage>
</organism>
<dbReference type="OrthoDB" id="5795846at2"/>
<dbReference type="Proteomes" id="UP000324760">
    <property type="component" value="Chromosome"/>
</dbReference>